<dbReference type="AlphaFoldDB" id="A0A0G2AX21"/>
<feature type="compositionally biased region" description="Low complexity" evidence="1">
    <location>
        <begin position="219"/>
        <end position="237"/>
    </location>
</feature>
<proteinExistence type="predicted"/>
<organism evidence="2 3">
    <name type="scientific">Candidatus Kaiserbacteria bacterium GW2011_GWA2_58_9</name>
    <dbReference type="NCBI Taxonomy" id="1618672"/>
    <lineage>
        <taxon>Bacteria</taxon>
        <taxon>Candidatus Kaiseribacteriota</taxon>
    </lineage>
</organism>
<gene>
    <name evidence="2" type="ORF">UY98_C0033G0003</name>
</gene>
<accession>A0A0G2AX21</accession>
<evidence type="ECO:0000256" key="1">
    <source>
        <dbReference type="SAM" id="MobiDB-lite"/>
    </source>
</evidence>
<reference evidence="2 3" key="1">
    <citation type="journal article" date="2015" name="Nature">
        <title>rRNA introns, odd ribosomes, and small enigmatic genomes across a large radiation of phyla.</title>
        <authorList>
            <person name="Brown C.T."/>
            <person name="Hug L.A."/>
            <person name="Thomas B.C."/>
            <person name="Sharon I."/>
            <person name="Castelle C.J."/>
            <person name="Singh A."/>
            <person name="Wilkins M.J."/>
            <person name="Williams K.H."/>
            <person name="Banfield J.F."/>
        </authorList>
    </citation>
    <scope>NUCLEOTIDE SEQUENCE [LARGE SCALE GENOMIC DNA]</scope>
</reference>
<name>A0A0G2AX21_9BACT</name>
<protein>
    <submittedName>
        <fullName evidence="2">Uncharacterized protein</fullName>
    </submittedName>
</protein>
<sequence>MTMRNALVICIWILLVIPLALYAAEFTGSNAICSAAFDWSGCEFPMVNPQTKKLCGKGLPCDASPPGGAVTAKCLTFNNCKGVSTEKGGLGDPKMFMDLMKSIADLLKGKDDKKGDQPPPQQQTQLGCPTGYYQTSDELRRSDPCANYVPPTSNSLLNTNQLGVQGGATSDLLNALGVGTGAGAALDASFGAEAEGTSAGNVSDLLTDRLAPEVEEKTGTQAAQTSGTSSPTSTPASNLGGKVNLSSGTRGNIEVTDAGVTVVAGARDAEANTEVAGFYGSATGGAQPQSVVARMCQNRPWAGSIVTYVIPPSFFDSLCAWRGYQVGAPEAPSQPVVVQQAKLNSPPPATAPEIQISVGEPSVDIWAVPARVTLGTRTSVFWNSKGVESCTVSSPDGSFNESALSGGAATVPLSGATTFTISCLTKSGEPVTDFVTVELAI</sequence>
<feature type="region of interest" description="Disordered" evidence="1">
    <location>
        <begin position="109"/>
        <end position="130"/>
    </location>
</feature>
<dbReference type="Proteomes" id="UP000034789">
    <property type="component" value="Unassembled WGS sequence"/>
</dbReference>
<feature type="region of interest" description="Disordered" evidence="1">
    <location>
        <begin position="215"/>
        <end position="250"/>
    </location>
</feature>
<comment type="caution">
    <text evidence="2">The sequence shown here is derived from an EMBL/GenBank/DDBJ whole genome shotgun (WGS) entry which is preliminary data.</text>
</comment>
<evidence type="ECO:0000313" key="2">
    <source>
        <dbReference type="EMBL" id="KKW46072.1"/>
    </source>
</evidence>
<dbReference type="EMBL" id="LCSD01000033">
    <property type="protein sequence ID" value="KKW46072.1"/>
    <property type="molecule type" value="Genomic_DNA"/>
</dbReference>
<evidence type="ECO:0000313" key="3">
    <source>
        <dbReference type="Proteomes" id="UP000034789"/>
    </source>
</evidence>